<comment type="similarity">
    <text evidence="1">Belongs to the GSP E family.</text>
</comment>
<dbReference type="Proteomes" id="UP001165080">
    <property type="component" value="Unassembled WGS sequence"/>
</dbReference>
<dbReference type="Pfam" id="PF00437">
    <property type="entry name" value="T2SSE"/>
    <property type="match status" value="1"/>
</dbReference>
<evidence type="ECO:0000313" key="4">
    <source>
        <dbReference type="EMBL" id="GLC62421.1"/>
    </source>
</evidence>
<dbReference type="Gene3D" id="3.40.50.300">
    <property type="entry name" value="P-loop containing nucleotide triphosphate hydrolases"/>
    <property type="match status" value="1"/>
</dbReference>
<dbReference type="InterPro" id="IPR027417">
    <property type="entry name" value="P-loop_NTPase"/>
</dbReference>
<dbReference type="PANTHER" id="PTHR30486:SF6">
    <property type="entry name" value="TYPE IV PILUS RETRACTATION ATPASE PILT"/>
    <property type="match status" value="1"/>
</dbReference>
<feature type="domain" description="Bacterial type II secretion system protein E" evidence="3">
    <location>
        <begin position="3"/>
        <end position="92"/>
    </location>
</feature>
<proteinExistence type="inferred from homology"/>
<dbReference type="EMBL" id="BRXU01000065">
    <property type="protein sequence ID" value="GLC62421.1"/>
    <property type="molecule type" value="Genomic_DNA"/>
</dbReference>
<dbReference type="SUPFAM" id="SSF52540">
    <property type="entry name" value="P-loop containing nucleoside triphosphate hydrolases"/>
    <property type="match status" value="1"/>
</dbReference>
<dbReference type="InterPro" id="IPR001482">
    <property type="entry name" value="T2SS/T4SS_dom"/>
</dbReference>
<feature type="region of interest" description="Disordered" evidence="2">
    <location>
        <begin position="38"/>
        <end position="58"/>
    </location>
</feature>
<accession>A0A9W6C3R1</accession>
<sequence length="143" mass="15058">MPLIAGATDSGKTVFARKMLSYVSDSERMITIEDAAETGADAAERGDADCGSGTAGTRTPDMLLESTLRMRPDRLIVGELALSKLAIMALKADLPLTYTDTLRYIGSSIDVVIQTGRAGGDRGGVCWNFTSLTPGDNGDTSHV</sequence>
<gene>
    <name evidence="4" type="primary">PLESTB003541</name>
    <name evidence="4" type="ORF">PLESTB_001897800</name>
</gene>
<keyword evidence="5" id="KW-1185">Reference proteome</keyword>
<dbReference type="InterPro" id="IPR050921">
    <property type="entry name" value="T4SS_GSP_E_ATPase"/>
</dbReference>
<evidence type="ECO:0000259" key="3">
    <source>
        <dbReference type="Pfam" id="PF00437"/>
    </source>
</evidence>
<evidence type="ECO:0000256" key="1">
    <source>
        <dbReference type="ARBA" id="ARBA00006611"/>
    </source>
</evidence>
<reference evidence="4 5" key="1">
    <citation type="journal article" date="2023" name="Commun. Biol.">
        <title>Reorganization of the ancestral sex-determining regions during the evolution of trioecy in Pleodorina starrii.</title>
        <authorList>
            <person name="Takahashi K."/>
            <person name="Suzuki S."/>
            <person name="Kawai-Toyooka H."/>
            <person name="Yamamoto K."/>
            <person name="Hamaji T."/>
            <person name="Ootsuki R."/>
            <person name="Yamaguchi H."/>
            <person name="Kawachi M."/>
            <person name="Higashiyama T."/>
            <person name="Nozaki H."/>
        </authorList>
    </citation>
    <scope>NUCLEOTIDE SEQUENCE [LARGE SCALE GENOMIC DNA]</scope>
    <source>
        <strain evidence="4 5">NIES-4479</strain>
    </source>
</reference>
<evidence type="ECO:0000313" key="5">
    <source>
        <dbReference type="Proteomes" id="UP001165080"/>
    </source>
</evidence>
<organism evidence="4 5">
    <name type="scientific">Pleodorina starrii</name>
    <dbReference type="NCBI Taxonomy" id="330485"/>
    <lineage>
        <taxon>Eukaryota</taxon>
        <taxon>Viridiplantae</taxon>
        <taxon>Chlorophyta</taxon>
        <taxon>core chlorophytes</taxon>
        <taxon>Chlorophyceae</taxon>
        <taxon>CS clade</taxon>
        <taxon>Chlamydomonadales</taxon>
        <taxon>Volvocaceae</taxon>
        <taxon>Pleodorina</taxon>
    </lineage>
</organism>
<dbReference type="GO" id="GO:0016887">
    <property type="term" value="F:ATP hydrolysis activity"/>
    <property type="evidence" value="ECO:0007669"/>
    <property type="project" value="InterPro"/>
</dbReference>
<evidence type="ECO:0000256" key="2">
    <source>
        <dbReference type="SAM" id="MobiDB-lite"/>
    </source>
</evidence>
<dbReference type="PANTHER" id="PTHR30486">
    <property type="entry name" value="TWITCHING MOTILITY PROTEIN PILT"/>
    <property type="match status" value="1"/>
</dbReference>
<dbReference type="AlphaFoldDB" id="A0A9W6C3R1"/>
<comment type="caution">
    <text evidence="4">The sequence shown here is derived from an EMBL/GenBank/DDBJ whole genome shotgun (WGS) entry which is preliminary data.</text>
</comment>
<name>A0A9W6C3R1_9CHLO</name>
<protein>
    <submittedName>
        <fullName evidence="4">Type II/IV secretion system protein</fullName>
    </submittedName>
</protein>